<organism evidence="2 3">
    <name type="scientific">Microseira wollei NIES-4236</name>
    <dbReference type="NCBI Taxonomy" id="2530354"/>
    <lineage>
        <taxon>Bacteria</taxon>
        <taxon>Bacillati</taxon>
        <taxon>Cyanobacteriota</taxon>
        <taxon>Cyanophyceae</taxon>
        <taxon>Oscillatoriophycideae</taxon>
        <taxon>Aerosakkonematales</taxon>
        <taxon>Aerosakkonemataceae</taxon>
        <taxon>Microseira</taxon>
    </lineage>
</organism>
<dbReference type="NCBIfam" id="TIGR02595">
    <property type="entry name" value="PEP_CTERM"/>
    <property type="match status" value="1"/>
</dbReference>
<keyword evidence="3" id="KW-1185">Reference proteome</keyword>
<dbReference type="RefSeq" id="WP_226593079.1">
    <property type="nucleotide sequence ID" value="NZ_BLAY01000261.1"/>
</dbReference>
<protein>
    <recommendedName>
        <fullName evidence="4">PEP-CTERM protein-sorting domain-containing protein</fullName>
    </recommendedName>
</protein>
<dbReference type="Proteomes" id="UP001050975">
    <property type="component" value="Unassembled WGS sequence"/>
</dbReference>
<evidence type="ECO:0000313" key="2">
    <source>
        <dbReference type="EMBL" id="GET43852.1"/>
    </source>
</evidence>
<evidence type="ECO:0008006" key="4">
    <source>
        <dbReference type="Google" id="ProtNLM"/>
    </source>
</evidence>
<evidence type="ECO:0000256" key="1">
    <source>
        <dbReference type="SAM" id="SignalP"/>
    </source>
</evidence>
<feature type="signal peptide" evidence="1">
    <location>
        <begin position="1"/>
        <end position="25"/>
    </location>
</feature>
<accession>A0AAV3XSX5</accession>
<name>A0AAV3XSX5_9CYAN</name>
<dbReference type="InterPro" id="IPR013424">
    <property type="entry name" value="Ice-binding_C"/>
</dbReference>
<sequence>MKRISQELFALAATTLGLVSLPATANAFTIRYAPEYTDSQFESLISSGDYWEEFVVQSQIGNNAVQGQNPWSGDKELHIFDAVYSNNSAPFTRTLPGVASSDYGFTSGQAVDFILQVTGSQVTYTVGNRVLTSSSFTAPFTDLFLRTRADNGSMLIGDLRLNGQSINALESNSSDTLKYIMIGGLTGDFTLSGKSTMTFTHAPFAEATRGARVAYQIKAGRLSDRGRADIFGQTPSTSVPEPSTIAALLVTGAVVAASNKKKKSVNQ</sequence>
<feature type="chain" id="PRO_5043685660" description="PEP-CTERM protein-sorting domain-containing protein" evidence="1">
    <location>
        <begin position="26"/>
        <end position="267"/>
    </location>
</feature>
<proteinExistence type="predicted"/>
<keyword evidence="1" id="KW-0732">Signal</keyword>
<reference evidence="2" key="1">
    <citation type="submission" date="2019-10" db="EMBL/GenBank/DDBJ databases">
        <title>Draft genome sequece of Microseira wollei NIES-4236.</title>
        <authorList>
            <person name="Yamaguchi H."/>
            <person name="Suzuki S."/>
            <person name="Kawachi M."/>
        </authorList>
    </citation>
    <scope>NUCLEOTIDE SEQUENCE</scope>
    <source>
        <strain evidence="2">NIES-4236</strain>
    </source>
</reference>
<dbReference type="EMBL" id="BLAY01000261">
    <property type="protein sequence ID" value="GET43852.1"/>
    <property type="molecule type" value="Genomic_DNA"/>
</dbReference>
<gene>
    <name evidence="2" type="ORF">MiSe_86780</name>
</gene>
<evidence type="ECO:0000313" key="3">
    <source>
        <dbReference type="Proteomes" id="UP001050975"/>
    </source>
</evidence>
<comment type="caution">
    <text evidence="2">The sequence shown here is derived from an EMBL/GenBank/DDBJ whole genome shotgun (WGS) entry which is preliminary data.</text>
</comment>
<dbReference type="NCBIfam" id="NF041928">
    <property type="entry name" value="choice_anch_W"/>
    <property type="match status" value="1"/>
</dbReference>
<dbReference type="InterPro" id="IPR049671">
    <property type="entry name" value="Choice_anch_W"/>
</dbReference>
<dbReference type="AlphaFoldDB" id="A0AAV3XSX5"/>